<sequence>MKKYATRIYGKKLLFLIFSYAFVIVVTASIVTSLLHTMKSYYANQWFGKVSMQGFVQMLESENRYFASDYFKTNKRESVGNLLFSIATDLKIQDLRTFVGKEVPGMSKYYSNIIVAGEGTDYTNIPNESSVPIEEVTKEREVAKDKVTEAEKKNPVQKNNGNVKGESAVYIYHTHSWESFYPLLPGAENPSSPDVNVSLLGERLKEQLEGQGIPVLHDKTNMGDLLANKKWKWYQAYTASHGYVKEALSQNKNVMFPIDIHRDDQPKNVTTKVINGKSYARLYFIIGMENAGRSNNEKIARAINSYLDENYYGLSRGIFPKYKKDGNGVYNQDLSKNAMLIEVGGVDNTLEELYNTIDVLTEAFSKYYWDAEKVNG</sequence>
<organism evidence="1 2">
    <name type="scientific">Bacillus gaemokensis</name>
    <dbReference type="NCBI Taxonomy" id="574375"/>
    <lineage>
        <taxon>Bacteria</taxon>
        <taxon>Bacillati</taxon>
        <taxon>Bacillota</taxon>
        <taxon>Bacilli</taxon>
        <taxon>Bacillales</taxon>
        <taxon>Bacillaceae</taxon>
        <taxon>Bacillus</taxon>
        <taxon>Bacillus cereus group</taxon>
    </lineage>
</organism>
<dbReference type="eggNOG" id="COG0860">
    <property type="taxonomic scope" value="Bacteria"/>
</dbReference>
<dbReference type="EMBL" id="JOTM01000003">
    <property type="protein sequence ID" value="KEK25005.1"/>
    <property type="molecule type" value="Genomic_DNA"/>
</dbReference>
<name>A0A073KEM1_9BACI</name>
<dbReference type="AlphaFoldDB" id="A0A073KEM1"/>
<accession>A0A073KEM1</accession>
<keyword evidence="2" id="KW-1185">Reference proteome</keyword>
<dbReference type="Proteomes" id="UP000027778">
    <property type="component" value="Unassembled WGS sequence"/>
</dbReference>
<proteinExistence type="predicted"/>
<dbReference type="STRING" id="574375.AZF08_10940"/>
<dbReference type="NCBIfam" id="TIGR02867">
    <property type="entry name" value="spore_II_P"/>
    <property type="match status" value="1"/>
</dbReference>
<gene>
    <name evidence="1" type="ORF">BAGA_18045</name>
</gene>
<dbReference type="InterPro" id="IPR010897">
    <property type="entry name" value="Spore_II_P"/>
</dbReference>
<evidence type="ECO:0000313" key="1">
    <source>
        <dbReference type="EMBL" id="KEK25005.1"/>
    </source>
</evidence>
<evidence type="ECO:0000313" key="2">
    <source>
        <dbReference type="Proteomes" id="UP000027778"/>
    </source>
</evidence>
<protein>
    <submittedName>
        <fullName evidence="1">Stage II sporulation protein P</fullName>
    </submittedName>
</protein>
<reference evidence="1 2" key="1">
    <citation type="submission" date="2014-06" db="EMBL/GenBank/DDBJ databases">
        <title>Draft genome sequence of Bacillus gaemokensis JCM 15801 (MCCC 1A00707).</title>
        <authorList>
            <person name="Lai Q."/>
            <person name="Liu Y."/>
            <person name="Shao Z."/>
        </authorList>
    </citation>
    <scope>NUCLEOTIDE SEQUENCE [LARGE SCALE GENOMIC DNA]</scope>
    <source>
        <strain evidence="1 2">JCM 15801</strain>
    </source>
</reference>
<dbReference type="SUPFAM" id="SSF53187">
    <property type="entry name" value="Zn-dependent exopeptidases"/>
    <property type="match status" value="1"/>
</dbReference>
<dbReference type="Pfam" id="PF07454">
    <property type="entry name" value="SpoIIP"/>
    <property type="match status" value="1"/>
</dbReference>
<comment type="caution">
    <text evidence="1">The sequence shown here is derived from an EMBL/GenBank/DDBJ whole genome shotgun (WGS) entry which is preliminary data.</text>
</comment>